<dbReference type="RefSeq" id="XP_005766387.1">
    <property type="nucleotide sequence ID" value="XM_005766330.1"/>
</dbReference>
<evidence type="ECO:0000313" key="2">
    <source>
        <dbReference type="Proteomes" id="UP000013827"/>
    </source>
</evidence>
<accession>A0A0D3IRS3</accession>
<dbReference type="PaxDb" id="2903-EOD13958"/>
<dbReference type="Proteomes" id="UP000013827">
    <property type="component" value="Unassembled WGS sequence"/>
</dbReference>
<protein>
    <submittedName>
        <fullName evidence="1">Uncharacterized protein</fullName>
    </submittedName>
</protein>
<dbReference type="AlphaFoldDB" id="A0A0D3IRS3"/>
<reference evidence="2" key="1">
    <citation type="journal article" date="2013" name="Nature">
        <title>Pan genome of the phytoplankton Emiliania underpins its global distribution.</title>
        <authorList>
            <person name="Read B.A."/>
            <person name="Kegel J."/>
            <person name="Klute M.J."/>
            <person name="Kuo A."/>
            <person name="Lefebvre S.C."/>
            <person name="Maumus F."/>
            <person name="Mayer C."/>
            <person name="Miller J."/>
            <person name="Monier A."/>
            <person name="Salamov A."/>
            <person name="Young J."/>
            <person name="Aguilar M."/>
            <person name="Claverie J.M."/>
            <person name="Frickenhaus S."/>
            <person name="Gonzalez K."/>
            <person name="Herman E.K."/>
            <person name="Lin Y.C."/>
            <person name="Napier J."/>
            <person name="Ogata H."/>
            <person name="Sarno A.F."/>
            <person name="Shmutz J."/>
            <person name="Schroeder D."/>
            <person name="de Vargas C."/>
            <person name="Verret F."/>
            <person name="von Dassow P."/>
            <person name="Valentin K."/>
            <person name="Van de Peer Y."/>
            <person name="Wheeler G."/>
            <person name="Dacks J.B."/>
            <person name="Delwiche C.F."/>
            <person name="Dyhrman S.T."/>
            <person name="Glockner G."/>
            <person name="John U."/>
            <person name="Richards T."/>
            <person name="Worden A.Z."/>
            <person name="Zhang X."/>
            <person name="Grigoriev I.V."/>
            <person name="Allen A.E."/>
            <person name="Bidle K."/>
            <person name="Borodovsky M."/>
            <person name="Bowler C."/>
            <person name="Brownlee C."/>
            <person name="Cock J.M."/>
            <person name="Elias M."/>
            <person name="Gladyshev V.N."/>
            <person name="Groth M."/>
            <person name="Guda C."/>
            <person name="Hadaegh A."/>
            <person name="Iglesias-Rodriguez M.D."/>
            <person name="Jenkins J."/>
            <person name="Jones B.M."/>
            <person name="Lawson T."/>
            <person name="Leese F."/>
            <person name="Lindquist E."/>
            <person name="Lobanov A."/>
            <person name="Lomsadze A."/>
            <person name="Malik S.B."/>
            <person name="Marsh M.E."/>
            <person name="Mackinder L."/>
            <person name="Mock T."/>
            <person name="Mueller-Roeber B."/>
            <person name="Pagarete A."/>
            <person name="Parker M."/>
            <person name="Probert I."/>
            <person name="Quesneville H."/>
            <person name="Raines C."/>
            <person name="Rensing S.A."/>
            <person name="Riano-Pachon D.M."/>
            <person name="Richier S."/>
            <person name="Rokitta S."/>
            <person name="Shiraiwa Y."/>
            <person name="Soanes D.M."/>
            <person name="van der Giezen M."/>
            <person name="Wahlund T.M."/>
            <person name="Williams B."/>
            <person name="Wilson W."/>
            <person name="Wolfe G."/>
            <person name="Wurch L.L."/>
        </authorList>
    </citation>
    <scope>NUCLEOTIDE SEQUENCE</scope>
</reference>
<dbReference type="EnsemblProtists" id="EOD13958">
    <property type="protein sequence ID" value="EOD13958"/>
    <property type="gene ID" value="EMIHUDRAFT_470672"/>
</dbReference>
<dbReference type="HOGENOM" id="CLU_1182815_0_0_1"/>
<keyword evidence="2" id="KW-1185">Reference proteome</keyword>
<name>A0A0D3IRS3_EMIH1</name>
<reference evidence="1" key="2">
    <citation type="submission" date="2024-10" db="UniProtKB">
        <authorList>
            <consortium name="EnsemblProtists"/>
        </authorList>
    </citation>
    <scope>IDENTIFICATION</scope>
</reference>
<dbReference type="GeneID" id="17260102"/>
<dbReference type="KEGG" id="ehx:EMIHUDRAFT_470672"/>
<evidence type="ECO:0000313" key="1">
    <source>
        <dbReference type="EnsemblProtists" id="EOD13958"/>
    </source>
</evidence>
<sequence>MAASANQSTYERHAVLRSRGAPPTLTFINGVWSRCLQASCDARESITLEPWINQKPHYIKQPQPGEDGWPQGLTCLHVFYDGSLWRISSDDDQSVFAVANTDAEHPNTVSRDDWHAAPSMPDAAPLPRLASHAPSVSLQQLRLDIAARPPCRLLLSASSRMLEAWPDFALACEGPNTEAKPFLLDELGVDFFLRIQLKSRKVIWFTDPISGVVFHSAAKSTSAQGGRMQVPRSPR</sequence>
<organism evidence="1 2">
    <name type="scientific">Emiliania huxleyi (strain CCMP1516)</name>
    <dbReference type="NCBI Taxonomy" id="280463"/>
    <lineage>
        <taxon>Eukaryota</taxon>
        <taxon>Haptista</taxon>
        <taxon>Haptophyta</taxon>
        <taxon>Prymnesiophyceae</taxon>
        <taxon>Isochrysidales</taxon>
        <taxon>Noelaerhabdaceae</taxon>
        <taxon>Emiliania</taxon>
    </lineage>
</organism>
<proteinExistence type="predicted"/>